<proteinExistence type="predicted"/>
<dbReference type="InterPro" id="IPR038375">
    <property type="entry name" value="NDUFAF7_sf"/>
</dbReference>
<reference evidence="4" key="1">
    <citation type="journal article" date="2019" name="Int. J. Syst. Evol. Microbiol.">
        <title>The Global Catalogue of Microorganisms (GCM) 10K type strain sequencing project: providing services to taxonomists for standard genome sequencing and annotation.</title>
        <authorList>
            <consortium name="The Broad Institute Genomics Platform"/>
            <consortium name="The Broad Institute Genome Sequencing Center for Infectious Disease"/>
            <person name="Wu L."/>
            <person name="Ma J."/>
        </authorList>
    </citation>
    <scope>NUCLEOTIDE SEQUENCE [LARGE SCALE GENOMIC DNA]</scope>
    <source>
        <strain evidence="4">IBRC-M 10813</strain>
    </source>
</reference>
<evidence type="ECO:0000313" key="3">
    <source>
        <dbReference type="EMBL" id="MFC4076560.1"/>
    </source>
</evidence>
<sequence length="378" mass="42755">MAGKLLGAIVEEIWSSPNKRIPFARFMEQALYHPRWGYYRREGRKIGREGDFFTSPYAGELFGLTLSRVIGRLARRFPTDRPWAVVEMGGGDGRLAEQVIRGLAQRGLSHPPVYWMIETSSYHRRLQRERLKNSPWEVQWIDSVETIPAGTPAILFSNELVDAFPVHRVRKREGCLREIYVTWNTQDTHLEEVEGPLSRPELAAYFAESGRNLVEGGEAEVPLAAREWIQQIGGWLEQGILLTIDYGGTSLELDSPLRREGTLRGFRKHRLVTDLLSQPGETDLTADVCFTALRRWGEEAGLFPQWYGSQSRFLLEAGILEELTPPSDADPFSPEAKRIRSLRQLALPGGMGEQFRVLIQAKGQLIPADFLAPGEESL</sequence>
<dbReference type="InterPro" id="IPR003788">
    <property type="entry name" value="NDUFAF7"/>
</dbReference>
<evidence type="ECO:0000256" key="1">
    <source>
        <dbReference type="ARBA" id="ARBA00022603"/>
    </source>
</evidence>
<organism evidence="3 4">
    <name type="scientific">Salinithrix halophila</name>
    <dbReference type="NCBI Taxonomy" id="1485204"/>
    <lineage>
        <taxon>Bacteria</taxon>
        <taxon>Bacillati</taxon>
        <taxon>Bacillota</taxon>
        <taxon>Bacilli</taxon>
        <taxon>Bacillales</taxon>
        <taxon>Thermoactinomycetaceae</taxon>
        <taxon>Salinithrix</taxon>
    </lineage>
</organism>
<dbReference type="Proteomes" id="UP001595843">
    <property type="component" value="Unassembled WGS sequence"/>
</dbReference>
<dbReference type="GO" id="GO:0008168">
    <property type="term" value="F:methyltransferase activity"/>
    <property type="evidence" value="ECO:0007669"/>
    <property type="project" value="UniProtKB-KW"/>
</dbReference>
<name>A0ABV8JE17_9BACL</name>
<dbReference type="EMBL" id="JBHSAP010000009">
    <property type="protein sequence ID" value="MFC4076560.1"/>
    <property type="molecule type" value="Genomic_DNA"/>
</dbReference>
<comment type="caution">
    <text evidence="3">The sequence shown here is derived from an EMBL/GenBank/DDBJ whole genome shotgun (WGS) entry which is preliminary data.</text>
</comment>
<accession>A0ABV8JE17</accession>
<keyword evidence="2" id="KW-0808">Transferase</keyword>
<dbReference type="PANTHER" id="PTHR12049:SF7">
    <property type="entry name" value="PROTEIN ARGININE METHYLTRANSFERASE NDUFAF7, MITOCHONDRIAL"/>
    <property type="match status" value="1"/>
</dbReference>
<dbReference type="GO" id="GO:0032259">
    <property type="term" value="P:methylation"/>
    <property type="evidence" value="ECO:0007669"/>
    <property type="project" value="UniProtKB-KW"/>
</dbReference>
<protein>
    <submittedName>
        <fullName evidence="3">Class I SAM-dependent methyltransferase</fullName>
    </submittedName>
</protein>
<dbReference type="Gene3D" id="3.40.50.12710">
    <property type="match status" value="1"/>
</dbReference>
<dbReference type="SUPFAM" id="SSF53335">
    <property type="entry name" value="S-adenosyl-L-methionine-dependent methyltransferases"/>
    <property type="match status" value="1"/>
</dbReference>
<evidence type="ECO:0000313" key="4">
    <source>
        <dbReference type="Proteomes" id="UP001595843"/>
    </source>
</evidence>
<gene>
    <name evidence="3" type="ORF">ACFOUO_07010</name>
</gene>
<dbReference type="InterPro" id="IPR029063">
    <property type="entry name" value="SAM-dependent_MTases_sf"/>
</dbReference>
<keyword evidence="4" id="KW-1185">Reference proteome</keyword>
<dbReference type="PANTHER" id="PTHR12049">
    <property type="entry name" value="PROTEIN ARGININE METHYLTRANSFERASE NDUFAF7, MITOCHONDRIAL"/>
    <property type="match status" value="1"/>
</dbReference>
<dbReference type="Pfam" id="PF02636">
    <property type="entry name" value="Methyltransf_28"/>
    <property type="match status" value="1"/>
</dbReference>
<evidence type="ECO:0000256" key="2">
    <source>
        <dbReference type="ARBA" id="ARBA00022679"/>
    </source>
</evidence>
<keyword evidence="1 3" id="KW-0489">Methyltransferase</keyword>
<dbReference type="RefSeq" id="WP_380703613.1">
    <property type="nucleotide sequence ID" value="NZ_JBHSAP010000009.1"/>
</dbReference>